<gene>
    <name evidence="2" type="ORF">M0638_01375</name>
</gene>
<dbReference type="RefSeq" id="WP_248665155.1">
    <property type="nucleotide sequence ID" value="NZ_JALPRX010000006.1"/>
</dbReference>
<organism evidence="2 3">
    <name type="scientific">Roseomonas acroporae</name>
    <dbReference type="NCBI Taxonomy" id="2937791"/>
    <lineage>
        <taxon>Bacteria</taxon>
        <taxon>Pseudomonadati</taxon>
        <taxon>Pseudomonadota</taxon>
        <taxon>Alphaproteobacteria</taxon>
        <taxon>Acetobacterales</taxon>
        <taxon>Roseomonadaceae</taxon>
        <taxon>Roseomonas</taxon>
    </lineage>
</organism>
<dbReference type="Proteomes" id="UP001139516">
    <property type="component" value="Unassembled WGS sequence"/>
</dbReference>
<evidence type="ECO:0000256" key="1">
    <source>
        <dbReference type="SAM" id="MobiDB-lite"/>
    </source>
</evidence>
<feature type="region of interest" description="Disordered" evidence="1">
    <location>
        <begin position="278"/>
        <end position="297"/>
    </location>
</feature>
<evidence type="ECO:0000313" key="3">
    <source>
        <dbReference type="Proteomes" id="UP001139516"/>
    </source>
</evidence>
<dbReference type="SUPFAM" id="SSF56601">
    <property type="entry name" value="beta-lactamase/transpeptidase-like"/>
    <property type="match status" value="1"/>
</dbReference>
<evidence type="ECO:0000313" key="2">
    <source>
        <dbReference type="EMBL" id="MCK8783031.1"/>
    </source>
</evidence>
<name>A0A9X1YAR5_9PROT</name>
<dbReference type="InterPro" id="IPR012338">
    <property type="entry name" value="Beta-lactam/transpept-like"/>
</dbReference>
<protein>
    <submittedName>
        <fullName evidence="2">Uncharacterized protein</fullName>
    </submittedName>
</protein>
<feature type="compositionally biased region" description="Basic and acidic residues" evidence="1">
    <location>
        <begin position="278"/>
        <end position="289"/>
    </location>
</feature>
<comment type="caution">
    <text evidence="2">The sequence shown here is derived from an EMBL/GenBank/DDBJ whole genome shotgun (WGS) entry which is preliminary data.</text>
</comment>
<proteinExistence type="predicted"/>
<dbReference type="Gene3D" id="3.40.710.10">
    <property type="entry name" value="DD-peptidase/beta-lactamase superfamily"/>
    <property type="match status" value="1"/>
</dbReference>
<keyword evidence="3" id="KW-1185">Reference proteome</keyword>
<dbReference type="AlphaFoldDB" id="A0A9X1YAR5"/>
<dbReference type="EMBL" id="JALPRX010000006">
    <property type="protein sequence ID" value="MCK8783031.1"/>
    <property type="molecule type" value="Genomic_DNA"/>
</dbReference>
<reference evidence="2" key="1">
    <citation type="submission" date="2022-04" db="EMBL/GenBank/DDBJ databases">
        <title>Roseomonas acroporae sp. nov., isolated from coral Acropora digitifera.</title>
        <authorList>
            <person name="Sun H."/>
        </authorList>
    </citation>
    <scope>NUCLEOTIDE SEQUENCE</scope>
    <source>
        <strain evidence="2">NAR14</strain>
    </source>
</reference>
<sequence>MAPPPPMAPPLALFPPAPGITFTRNGRLDAAVKAAAAALPAGGNGKPVSLCLIDLGVLADDPSPPADLPFGGAEDGTVHYTASLVKVGVQYSLYALRDLARRFATLRSPANGPAFFAAARAELDPFIARASPVIAGAPLRREHRIPSWDKVFTAGRFGSGLAVEFQPGMRNSLENMIVSSENPETGRCVRGQGYAYLNGALEAAGLFDSPTKTGFYVGGDFSGGSTWPYARIPSANDGDVAQASTAFTVAKLMALIAVGGLLDKPSCAEMRGRLGRAARGEAKPGHDADQSWLTRDPSPVGFDNSRLALDKIGLGPLKTGREVISEGLVLRGPGGRSYAVAYQNGLNNAATTRALVAGIRAAILANEALSGASGNAGVPGTGRGTLP</sequence>
<accession>A0A9X1YAR5</accession>